<keyword evidence="3" id="KW-0812">Transmembrane</keyword>
<dbReference type="PANTHER" id="PTHR10281:SF76">
    <property type="entry name" value="CALCUTTA CUP-RELATED"/>
    <property type="match status" value="1"/>
</dbReference>
<keyword evidence="3" id="KW-0472">Membrane</keyword>
<evidence type="ECO:0000256" key="1">
    <source>
        <dbReference type="ARBA" id="ARBA00038357"/>
    </source>
</evidence>
<keyword evidence="6" id="KW-1185">Reference proteome</keyword>
<organism evidence="5 6">
    <name type="scientific">Phycomyces blakesleeanus</name>
    <dbReference type="NCBI Taxonomy" id="4837"/>
    <lineage>
        <taxon>Eukaryota</taxon>
        <taxon>Fungi</taxon>
        <taxon>Fungi incertae sedis</taxon>
        <taxon>Mucoromycota</taxon>
        <taxon>Mucoromycotina</taxon>
        <taxon>Mucoromycetes</taxon>
        <taxon>Mucorales</taxon>
        <taxon>Phycomycetaceae</taxon>
        <taxon>Phycomyces</taxon>
    </lineage>
</organism>
<dbReference type="SUPFAM" id="SSF55856">
    <property type="entry name" value="Cytochrome b5-like heme/steroid binding domain"/>
    <property type="match status" value="1"/>
</dbReference>
<dbReference type="PANTHER" id="PTHR10281">
    <property type="entry name" value="MEMBRANE-ASSOCIATED PROGESTERONE RECEPTOR COMPONENT-RELATED"/>
    <property type="match status" value="1"/>
</dbReference>
<protein>
    <submittedName>
        <fullName evidence="5">Cytochrome b5-like heme/steroid binding domain-containing protein</fullName>
    </submittedName>
</protein>
<dbReference type="Pfam" id="PF00173">
    <property type="entry name" value="Cyt-b5"/>
    <property type="match status" value="1"/>
</dbReference>
<proteinExistence type="inferred from homology"/>
<feature type="domain" description="Cytochrome b5 heme-binding" evidence="4">
    <location>
        <begin position="87"/>
        <end position="184"/>
    </location>
</feature>
<evidence type="ECO:0000259" key="4">
    <source>
        <dbReference type="SMART" id="SM01117"/>
    </source>
</evidence>
<reference evidence="5 6" key="1">
    <citation type="submission" date="2024-04" db="EMBL/GenBank/DDBJ databases">
        <title>Symmetric and asymmetric DNA N6-adenine methylation regulates different biological responses in Mucorales.</title>
        <authorList>
            <consortium name="Lawrence Berkeley National Laboratory"/>
            <person name="Lax C."/>
            <person name="Mondo S.J."/>
            <person name="Osorio-Concepcion M."/>
            <person name="Muszewska A."/>
            <person name="Corrochano-Luque M."/>
            <person name="Gutierrez G."/>
            <person name="Riley R."/>
            <person name="Lipzen A."/>
            <person name="Guo J."/>
            <person name="Hundley H."/>
            <person name="Amirebrahimi M."/>
            <person name="Ng V."/>
            <person name="Lorenzo-Gutierrez D."/>
            <person name="Binder U."/>
            <person name="Yang J."/>
            <person name="Song Y."/>
            <person name="Canovas D."/>
            <person name="Navarro E."/>
            <person name="Freitag M."/>
            <person name="Gabaldon T."/>
            <person name="Grigoriev I.V."/>
            <person name="Corrochano L.M."/>
            <person name="Nicolas F.E."/>
            <person name="Garre V."/>
        </authorList>
    </citation>
    <scope>NUCLEOTIDE SEQUENCE [LARGE SCALE GENOMIC DNA]</scope>
    <source>
        <strain evidence="5 6">L51</strain>
    </source>
</reference>
<name>A0ABR3AP32_PHYBL</name>
<sequence length="211" mass="23835">MTTPVQRKTTLPFPPLPQKADAPLKPTKSRKPAMTTGDLARMVLTGLGWAIVLFFVGSYLITESWTWGYRGKWTNINNYLPRKELVFSEEQLYRYDGSNPNLPIYVAIDGDVYDVTTGAGWYSVGGSYHHFAGKDAARAYVTGCFKEHITHDLRGLTTDQLKGVEHWKKFYQNHRSYFRVGRVLHPPIDDSTPIPEPCESAVGQKPKGKDN</sequence>
<dbReference type="SMART" id="SM01117">
    <property type="entry name" value="Cyt-b5"/>
    <property type="match status" value="1"/>
</dbReference>
<evidence type="ECO:0000313" key="5">
    <source>
        <dbReference type="EMBL" id="KAL0077356.1"/>
    </source>
</evidence>
<evidence type="ECO:0000313" key="6">
    <source>
        <dbReference type="Proteomes" id="UP001448207"/>
    </source>
</evidence>
<dbReference type="InterPro" id="IPR001199">
    <property type="entry name" value="Cyt_B5-like_heme/steroid-bd"/>
</dbReference>
<dbReference type="Gene3D" id="3.10.120.10">
    <property type="entry name" value="Cytochrome b5-like heme/steroid binding domain"/>
    <property type="match status" value="1"/>
</dbReference>
<feature type="transmembrane region" description="Helical" evidence="3">
    <location>
        <begin position="39"/>
        <end position="62"/>
    </location>
</feature>
<evidence type="ECO:0000256" key="3">
    <source>
        <dbReference type="SAM" id="Phobius"/>
    </source>
</evidence>
<evidence type="ECO:0000256" key="2">
    <source>
        <dbReference type="SAM" id="MobiDB-lite"/>
    </source>
</evidence>
<dbReference type="EMBL" id="JBCLYO010000028">
    <property type="protein sequence ID" value="KAL0077356.1"/>
    <property type="molecule type" value="Genomic_DNA"/>
</dbReference>
<keyword evidence="3" id="KW-1133">Transmembrane helix</keyword>
<feature type="region of interest" description="Disordered" evidence="2">
    <location>
        <begin position="188"/>
        <end position="211"/>
    </location>
</feature>
<comment type="caution">
    <text evidence="5">The sequence shown here is derived from an EMBL/GenBank/DDBJ whole genome shotgun (WGS) entry which is preliminary data.</text>
</comment>
<feature type="region of interest" description="Disordered" evidence="2">
    <location>
        <begin position="1"/>
        <end position="32"/>
    </location>
</feature>
<dbReference type="Proteomes" id="UP001448207">
    <property type="component" value="Unassembled WGS sequence"/>
</dbReference>
<comment type="similarity">
    <text evidence="1">Belongs to the cytochrome b5 family. MAPR subfamily.</text>
</comment>
<dbReference type="InterPro" id="IPR036400">
    <property type="entry name" value="Cyt_B5-like_heme/steroid_sf"/>
</dbReference>
<dbReference type="InterPro" id="IPR050577">
    <property type="entry name" value="MAPR/NEUFC/NENF-like"/>
</dbReference>
<gene>
    <name evidence="5" type="ORF">J3Q64DRAFT_1769118</name>
</gene>
<accession>A0ABR3AP32</accession>